<feature type="domain" description="EfeO-type cupredoxin-like" evidence="3">
    <location>
        <begin position="14"/>
        <end position="111"/>
    </location>
</feature>
<dbReference type="InterPro" id="IPR008972">
    <property type="entry name" value="Cupredoxin"/>
</dbReference>
<organism evidence="4 5">
    <name type="scientific">Zhongshania aliphaticivorans</name>
    <dbReference type="NCBI Taxonomy" id="1470434"/>
    <lineage>
        <taxon>Bacteria</taxon>
        <taxon>Pseudomonadati</taxon>
        <taxon>Pseudomonadota</taxon>
        <taxon>Gammaproteobacteria</taxon>
        <taxon>Cellvibrionales</taxon>
        <taxon>Spongiibacteraceae</taxon>
        <taxon>Zhongshania</taxon>
    </lineage>
</organism>
<feature type="region of interest" description="Disordered" evidence="1">
    <location>
        <begin position="115"/>
        <end position="152"/>
    </location>
</feature>
<proteinExistence type="predicted"/>
<dbReference type="InterPro" id="IPR028096">
    <property type="entry name" value="EfeO_Cupredoxin"/>
</dbReference>
<feature type="chain" id="PRO_5007275191" description="EfeO-type cupredoxin-like domain-containing protein" evidence="2">
    <location>
        <begin position="24"/>
        <end position="241"/>
    </location>
</feature>
<dbReference type="AlphaFoldDB" id="A0A127M957"/>
<feature type="domain" description="EfeO-type cupredoxin-like" evidence="3">
    <location>
        <begin position="158"/>
        <end position="240"/>
    </location>
</feature>
<dbReference type="EMBL" id="CP014544">
    <property type="protein sequence ID" value="AMO69736.1"/>
    <property type="molecule type" value="Genomic_DNA"/>
</dbReference>
<dbReference type="PANTHER" id="PTHR36507:SF1">
    <property type="entry name" value="BLL1555 PROTEIN"/>
    <property type="match status" value="1"/>
</dbReference>
<sequence length="241" mass="26175">MEVKVKVYLLFTSLAALIMFAGAAISSDMMTGNGGAVKIQSYAFGPKTITSQPGKEIVWINNDSASHSILIDGHESPRLRKGGEYHYTFSASGEYHYQCGIHPAMKGTIIITENGTGNTSPSIPTSLKPRPVTEKSMPAMSSTSTPQPRPKAVQNDIAAGKDTVSIVDFMRFSPEVLTVTAGTEVTWNNHDGSNHIIQVGNIRSPRLRHNASFSYRFDKPGEYPYICGIHGNKMSGKIIVK</sequence>
<keyword evidence="2" id="KW-0732">Signal</keyword>
<evidence type="ECO:0000256" key="2">
    <source>
        <dbReference type="SAM" id="SignalP"/>
    </source>
</evidence>
<dbReference type="SUPFAM" id="SSF49503">
    <property type="entry name" value="Cupredoxins"/>
    <property type="match status" value="2"/>
</dbReference>
<evidence type="ECO:0000313" key="4">
    <source>
        <dbReference type="EMBL" id="AMO69736.1"/>
    </source>
</evidence>
<protein>
    <recommendedName>
        <fullName evidence="3">EfeO-type cupredoxin-like domain-containing protein</fullName>
    </recommendedName>
</protein>
<dbReference type="PANTHER" id="PTHR36507">
    <property type="entry name" value="BLL1555 PROTEIN"/>
    <property type="match status" value="1"/>
</dbReference>
<evidence type="ECO:0000313" key="5">
    <source>
        <dbReference type="Proteomes" id="UP000074119"/>
    </source>
</evidence>
<name>A0A127M957_9GAMM</name>
<dbReference type="STRING" id="1470434.AZF00_16150"/>
<dbReference type="Proteomes" id="UP000074119">
    <property type="component" value="Chromosome"/>
</dbReference>
<gene>
    <name evidence="4" type="ORF">AZF00_16150</name>
</gene>
<reference evidence="4 5" key="1">
    <citation type="submission" date="2015-12" db="EMBL/GenBank/DDBJ databases">
        <authorList>
            <person name="Shamseldin A."/>
            <person name="Moawad H."/>
            <person name="Abd El-Rahim W.M."/>
            <person name="Sadowsky M.J."/>
        </authorList>
    </citation>
    <scope>NUCLEOTIDE SEQUENCE [LARGE SCALE GENOMIC DNA]</scope>
    <source>
        <strain evidence="4 5">SM2</strain>
    </source>
</reference>
<dbReference type="Pfam" id="PF13473">
    <property type="entry name" value="Cupredoxin_1"/>
    <property type="match status" value="2"/>
</dbReference>
<evidence type="ECO:0000256" key="1">
    <source>
        <dbReference type="SAM" id="MobiDB-lite"/>
    </source>
</evidence>
<feature type="signal peptide" evidence="2">
    <location>
        <begin position="1"/>
        <end position="23"/>
    </location>
</feature>
<accession>A0A127M957</accession>
<dbReference type="KEGG" id="zal:AZF00_16150"/>
<dbReference type="InterPro" id="IPR052721">
    <property type="entry name" value="ET_Amicyanin"/>
</dbReference>
<evidence type="ECO:0000259" key="3">
    <source>
        <dbReference type="Pfam" id="PF13473"/>
    </source>
</evidence>
<dbReference type="Gene3D" id="2.60.40.420">
    <property type="entry name" value="Cupredoxins - blue copper proteins"/>
    <property type="match status" value="2"/>
</dbReference>